<evidence type="ECO:0008006" key="4">
    <source>
        <dbReference type="Google" id="ProtNLM"/>
    </source>
</evidence>
<keyword evidence="1" id="KW-0732">Signal</keyword>
<evidence type="ECO:0000313" key="2">
    <source>
        <dbReference type="EMBL" id="SHF20136.1"/>
    </source>
</evidence>
<feature type="signal peptide" evidence="1">
    <location>
        <begin position="1"/>
        <end position="19"/>
    </location>
</feature>
<name>A0A1M4ZRD9_9BACT</name>
<evidence type="ECO:0000313" key="3">
    <source>
        <dbReference type="Proteomes" id="UP000184164"/>
    </source>
</evidence>
<accession>A0A1M4ZRD9</accession>
<reference evidence="2 3" key="1">
    <citation type="submission" date="2016-11" db="EMBL/GenBank/DDBJ databases">
        <authorList>
            <person name="Jaros S."/>
            <person name="Januszkiewicz K."/>
            <person name="Wedrychowicz H."/>
        </authorList>
    </citation>
    <scope>NUCLEOTIDE SEQUENCE [LARGE SCALE GENOMIC DNA]</scope>
    <source>
        <strain evidence="2 3">DSM 26910</strain>
    </source>
</reference>
<dbReference type="EMBL" id="FQUM01000004">
    <property type="protein sequence ID" value="SHF20136.1"/>
    <property type="molecule type" value="Genomic_DNA"/>
</dbReference>
<evidence type="ECO:0000256" key="1">
    <source>
        <dbReference type="SAM" id="SignalP"/>
    </source>
</evidence>
<gene>
    <name evidence="2" type="ORF">SAMN05444274_10423</name>
</gene>
<dbReference type="OrthoDB" id="883248at2"/>
<dbReference type="Proteomes" id="UP000184164">
    <property type="component" value="Unassembled WGS sequence"/>
</dbReference>
<dbReference type="RefSeq" id="WP_139249657.1">
    <property type="nucleotide sequence ID" value="NZ_FQUM01000004.1"/>
</dbReference>
<keyword evidence="3" id="KW-1185">Reference proteome</keyword>
<feature type="chain" id="PRO_5013336344" description="Outer membrane protein beta-barrel domain-containing protein" evidence="1">
    <location>
        <begin position="20"/>
        <end position="196"/>
    </location>
</feature>
<dbReference type="AlphaFoldDB" id="A0A1M4ZRD9"/>
<sequence>MKSLLIIVAVCIFSYTAVSQSAQNGVETKITKINALYPSFEQEFRVSPQTTWGYRAGLNTFLEYGNSRYYSLYDNHTQTKTRYFEFIPTAEIYYRWYYRILKRQEKGKKTINNSSGYFFAGAEIMTPGIKVQTVNNEGLNEVLSGVYAGWGFRKTFGSRVAFDFNIRYAVLMQNVDKVDFTNIIPGIRLGYILNKK</sequence>
<proteinExistence type="predicted"/>
<organism evidence="2 3">
    <name type="scientific">Mariniphaga anaerophila</name>
    <dbReference type="NCBI Taxonomy" id="1484053"/>
    <lineage>
        <taxon>Bacteria</taxon>
        <taxon>Pseudomonadati</taxon>
        <taxon>Bacteroidota</taxon>
        <taxon>Bacteroidia</taxon>
        <taxon>Marinilabiliales</taxon>
        <taxon>Prolixibacteraceae</taxon>
        <taxon>Mariniphaga</taxon>
    </lineage>
</organism>
<protein>
    <recommendedName>
        <fullName evidence="4">Outer membrane protein beta-barrel domain-containing protein</fullName>
    </recommendedName>
</protein>